<sequence>AAFEKCLNEEPPFIEIEKGHFIACWKEFEKNA</sequence>
<dbReference type="EMBL" id="BART01023334">
    <property type="protein sequence ID" value="GAG91566.1"/>
    <property type="molecule type" value="Genomic_DNA"/>
</dbReference>
<name>X1D542_9ZZZZ</name>
<dbReference type="AlphaFoldDB" id="X1D542"/>
<protein>
    <submittedName>
        <fullName evidence="1">Uncharacterized protein</fullName>
    </submittedName>
</protein>
<reference evidence="1" key="1">
    <citation type="journal article" date="2014" name="Front. Microbiol.">
        <title>High frequency of phylogenetically diverse reductive dehalogenase-homologous genes in deep subseafloor sedimentary metagenomes.</title>
        <authorList>
            <person name="Kawai M."/>
            <person name="Futagami T."/>
            <person name="Toyoda A."/>
            <person name="Takaki Y."/>
            <person name="Nishi S."/>
            <person name="Hori S."/>
            <person name="Arai W."/>
            <person name="Tsubouchi T."/>
            <person name="Morono Y."/>
            <person name="Uchiyama I."/>
            <person name="Ito T."/>
            <person name="Fujiyama A."/>
            <person name="Inagaki F."/>
            <person name="Takami H."/>
        </authorList>
    </citation>
    <scope>NUCLEOTIDE SEQUENCE</scope>
    <source>
        <strain evidence="1">Expedition CK06-06</strain>
    </source>
</reference>
<organism evidence="1">
    <name type="scientific">marine sediment metagenome</name>
    <dbReference type="NCBI Taxonomy" id="412755"/>
    <lineage>
        <taxon>unclassified sequences</taxon>
        <taxon>metagenomes</taxon>
        <taxon>ecological metagenomes</taxon>
    </lineage>
</organism>
<accession>X1D542</accession>
<proteinExistence type="predicted"/>
<feature type="non-terminal residue" evidence="1">
    <location>
        <position position="1"/>
    </location>
</feature>
<evidence type="ECO:0000313" key="1">
    <source>
        <dbReference type="EMBL" id="GAG91566.1"/>
    </source>
</evidence>
<gene>
    <name evidence="1" type="ORF">S01H4_42487</name>
</gene>
<comment type="caution">
    <text evidence="1">The sequence shown here is derived from an EMBL/GenBank/DDBJ whole genome shotgun (WGS) entry which is preliminary data.</text>
</comment>